<organism evidence="6 7">
    <name type="scientific">Racocetra fulgida</name>
    <dbReference type="NCBI Taxonomy" id="60492"/>
    <lineage>
        <taxon>Eukaryota</taxon>
        <taxon>Fungi</taxon>
        <taxon>Fungi incertae sedis</taxon>
        <taxon>Mucoromycota</taxon>
        <taxon>Glomeromycotina</taxon>
        <taxon>Glomeromycetes</taxon>
        <taxon>Diversisporales</taxon>
        <taxon>Gigasporaceae</taxon>
        <taxon>Racocetra</taxon>
    </lineage>
</organism>
<dbReference type="PANTHER" id="PTHR46481">
    <property type="entry name" value="ZINC FINGER BED DOMAIN-CONTAINING PROTEIN 4"/>
    <property type="match status" value="1"/>
</dbReference>
<protein>
    <submittedName>
        <fullName evidence="6">3221_t:CDS:1</fullName>
    </submittedName>
</protein>
<dbReference type="AlphaFoldDB" id="A0A9N9GKM8"/>
<dbReference type="SUPFAM" id="SSF53098">
    <property type="entry name" value="Ribonuclease H-like"/>
    <property type="match status" value="1"/>
</dbReference>
<keyword evidence="4" id="KW-0862">Zinc</keyword>
<keyword evidence="2" id="KW-0479">Metal-binding</keyword>
<dbReference type="GO" id="GO:0005634">
    <property type="term" value="C:nucleus"/>
    <property type="evidence" value="ECO:0007669"/>
    <property type="project" value="UniProtKB-SubCell"/>
</dbReference>
<keyword evidence="5" id="KW-0539">Nucleus</keyword>
<feature type="non-terminal residue" evidence="6">
    <location>
        <position position="1"/>
    </location>
</feature>
<dbReference type="Proteomes" id="UP000789396">
    <property type="component" value="Unassembled WGS sequence"/>
</dbReference>
<proteinExistence type="predicted"/>
<dbReference type="PANTHER" id="PTHR46481:SF10">
    <property type="entry name" value="ZINC FINGER BED DOMAIN-CONTAINING PROTEIN 39"/>
    <property type="match status" value="1"/>
</dbReference>
<evidence type="ECO:0000256" key="5">
    <source>
        <dbReference type="ARBA" id="ARBA00023242"/>
    </source>
</evidence>
<evidence type="ECO:0000313" key="7">
    <source>
        <dbReference type="Proteomes" id="UP000789396"/>
    </source>
</evidence>
<dbReference type="EMBL" id="CAJVPZ010010231">
    <property type="protein sequence ID" value="CAG8617516.1"/>
    <property type="molecule type" value="Genomic_DNA"/>
</dbReference>
<evidence type="ECO:0000256" key="4">
    <source>
        <dbReference type="ARBA" id="ARBA00022833"/>
    </source>
</evidence>
<evidence type="ECO:0000256" key="2">
    <source>
        <dbReference type="ARBA" id="ARBA00022723"/>
    </source>
</evidence>
<keyword evidence="3" id="KW-0863">Zinc-finger</keyword>
<accession>A0A9N9GKM8</accession>
<dbReference type="InterPro" id="IPR052035">
    <property type="entry name" value="ZnF_BED_domain_contain"/>
</dbReference>
<reference evidence="6" key="1">
    <citation type="submission" date="2021-06" db="EMBL/GenBank/DDBJ databases">
        <authorList>
            <person name="Kallberg Y."/>
            <person name="Tangrot J."/>
            <person name="Rosling A."/>
        </authorList>
    </citation>
    <scope>NUCLEOTIDE SEQUENCE</scope>
    <source>
        <strain evidence="6">IN212</strain>
    </source>
</reference>
<name>A0A9N9GKM8_9GLOM</name>
<dbReference type="OrthoDB" id="2449227at2759"/>
<evidence type="ECO:0000256" key="3">
    <source>
        <dbReference type="ARBA" id="ARBA00022771"/>
    </source>
</evidence>
<evidence type="ECO:0000256" key="1">
    <source>
        <dbReference type="ARBA" id="ARBA00004123"/>
    </source>
</evidence>
<dbReference type="SUPFAM" id="SSF140996">
    <property type="entry name" value="Hermes dimerisation domain"/>
    <property type="match status" value="1"/>
</dbReference>
<comment type="subcellular location">
    <subcellularLocation>
        <location evidence="1">Nucleus</location>
    </subcellularLocation>
</comment>
<sequence>PVRDYLMELDDSGNECKVCKQTFGSQTAISTINRHFKAFYPAEFTLIKQRRYQRLDPYSPNEKYKVDSLNNKFLKWVVVDQQSFLLSENTEFIKFLQELDPHYHLPSHTATNQANMIIELLKEIGIGQKLLEVTTDNTANMLAMGRVLKEKMNNEFSNPNVQHFRCGAHVLNIIVEEGIKSVSKEVSKACEFSMKLRNSPSLIRELKKIFELKNVPFLMPETDVNTRWNSMYIMLEKLQRICPITDILVASNQTLKPNYPNEQEWKIILVSNF</sequence>
<evidence type="ECO:0000313" key="6">
    <source>
        <dbReference type="EMBL" id="CAG8617516.1"/>
    </source>
</evidence>
<gene>
    <name evidence="6" type="ORF">RFULGI_LOCUS7225</name>
</gene>
<keyword evidence="7" id="KW-1185">Reference proteome</keyword>
<comment type="caution">
    <text evidence="6">The sequence shown here is derived from an EMBL/GenBank/DDBJ whole genome shotgun (WGS) entry which is preliminary data.</text>
</comment>
<dbReference type="InterPro" id="IPR012337">
    <property type="entry name" value="RNaseH-like_sf"/>
</dbReference>
<dbReference type="GO" id="GO:0008270">
    <property type="term" value="F:zinc ion binding"/>
    <property type="evidence" value="ECO:0007669"/>
    <property type="project" value="UniProtKB-KW"/>
</dbReference>